<feature type="compositionally biased region" description="Basic and acidic residues" evidence="1">
    <location>
        <begin position="36"/>
        <end position="49"/>
    </location>
</feature>
<feature type="domain" description="UBX" evidence="2">
    <location>
        <begin position="255"/>
        <end position="332"/>
    </location>
</feature>
<gene>
    <name evidence="3" type="primary">UBXN10</name>
</gene>
<evidence type="ECO:0000313" key="4">
    <source>
        <dbReference type="Proteomes" id="UP000000539"/>
    </source>
</evidence>
<feature type="region of interest" description="Disordered" evidence="1">
    <location>
        <begin position="180"/>
        <end position="224"/>
    </location>
</feature>
<dbReference type="AlphaFoldDB" id="A0A8V0ZLZ1"/>
<dbReference type="InterPro" id="IPR001012">
    <property type="entry name" value="UBX_dom"/>
</dbReference>
<dbReference type="GO" id="GO:0030992">
    <property type="term" value="C:intraciliary transport particle B"/>
    <property type="evidence" value="ECO:0007669"/>
    <property type="project" value="Ensembl"/>
</dbReference>
<dbReference type="Ensembl" id="ENSGALT00010050200.1">
    <property type="protein sequence ID" value="ENSGALP00010029661.1"/>
    <property type="gene ID" value="ENSGALG00010020767.1"/>
</dbReference>
<dbReference type="GO" id="GO:0060271">
    <property type="term" value="P:cilium assembly"/>
    <property type="evidence" value="ECO:0007669"/>
    <property type="project" value="Ensembl"/>
</dbReference>
<proteinExistence type="predicted"/>
<evidence type="ECO:0000313" key="3">
    <source>
        <dbReference type="Ensembl" id="ENSGALP00010029661.1"/>
    </source>
</evidence>
<protein>
    <submittedName>
        <fullName evidence="3">UBX domain protein 10</fullName>
    </submittedName>
</protein>
<dbReference type="SMART" id="SM00166">
    <property type="entry name" value="UBX"/>
    <property type="match status" value="1"/>
</dbReference>
<name>A0A8V0ZLZ1_CHICK</name>
<feature type="region of interest" description="Disordered" evidence="1">
    <location>
        <begin position="1"/>
        <end position="50"/>
    </location>
</feature>
<dbReference type="Pfam" id="PF00789">
    <property type="entry name" value="UBX"/>
    <property type="match status" value="1"/>
</dbReference>
<accession>A0A8V0ZLZ1</accession>
<dbReference type="GO" id="GO:0005929">
    <property type="term" value="C:cilium"/>
    <property type="evidence" value="ECO:0007669"/>
    <property type="project" value="Ensembl"/>
</dbReference>
<dbReference type="SUPFAM" id="SSF54236">
    <property type="entry name" value="Ubiquitin-like"/>
    <property type="match status" value="1"/>
</dbReference>
<reference evidence="3" key="3">
    <citation type="submission" date="2025-09" db="UniProtKB">
        <authorList>
            <consortium name="Ensembl"/>
        </authorList>
    </citation>
    <scope>IDENTIFICATION</scope>
    <source>
        <strain evidence="3">broiler</strain>
    </source>
</reference>
<dbReference type="Proteomes" id="UP000000539">
    <property type="component" value="Chromosome 21"/>
</dbReference>
<dbReference type="InterPro" id="IPR029071">
    <property type="entry name" value="Ubiquitin-like_domsf"/>
</dbReference>
<dbReference type="GeneTree" id="ENSGT00390000012939"/>
<reference evidence="3" key="1">
    <citation type="submission" date="2020-11" db="EMBL/GenBank/DDBJ databases">
        <title>Gallus gallus (Chicken) genome, bGalGal1, GRCg7b, maternal haplotype autosomes + Z &amp; W.</title>
        <authorList>
            <person name="Warren W."/>
            <person name="Formenti G."/>
            <person name="Fedrigo O."/>
            <person name="Haase B."/>
            <person name="Mountcastle J."/>
            <person name="Balacco J."/>
            <person name="Tracey A."/>
            <person name="Schneider V."/>
            <person name="Okimoto R."/>
            <person name="Cheng H."/>
            <person name="Hawken R."/>
            <person name="Howe K."/>
            <person name="Jarvis E.D."/>
        </authorList>
    </citation>
    <scope>NUCLEOTIDE SEQUENCE [LARGE SCALE GENOMIC DNA]</scope>
    <source>
        <strain evidence="3">Broiler</strain>
    </source>
</reference>
<evidence type="ECO:0000256" key="1">
    <source>
        <dbReference type="SAM" id="MobiDB-lite"/>
    </source>
</evidence>
<organism evidence="3 4">
    <name type="scientific">Gallus gallus</name>
    <name type="common">Chicken</name>
    <dbReference type="NCBI Taxonomy" id="9031"/>
    <lineage>
        <taxon>Eukaryota</taxon>
        <taxon>Metazoa</taxon>
        <taxon>Chordata</taxon>
        <taxon>Craniata</taxon>
        <taxon>Vertebrata</taxon>
        <taxon>Euteleostomi</taxon>
        <taxon>Archelosauria</taxon>
        <taxon>Archosauria</taxon>
        <taxon>Dinosauria</taxon>
        <taxon>Saurischia</taxon>
        <taxon>Theropoda</taxon>
        <taxon>Coelurosauria</taxon>
        <taxon>Aves</taxon>
        <taxon>Neognathae</taxon>
        <taxon>Galloanserae</taxon>
        <taxon>Galliformes</taxon>
        <taxon>Phasianidae</taxon>
        <taxon>Phasianinae</taxon>
        <taxon>Gallus</taxon>
    </lineage>
</organism>
<keyword evidence="4" id="KW-1185">Reference proteome</keyword>
<dbReference type="PROSITE" id="PS50033">
    <property type="entry name" value="UBX"/>
    <property type="match status" value="1"/>
</dbReference>
<reference evidence="3" key="2">
    <citation type="submission" date="2025-08" db="UniProtKB">
        <authorList>
            <consortium name="Ensembl"/>
        </authorList>
    </citation>
    <scope>IDENTIFICATION</scope>
    <source>
        <strain evidence="3">broiler</strain>
    </source>
</reference>
<dbReference type="CDD" id="cd17076">
    <property type="entry name" value="UBX_UBXN10"/>
    <property type="match status" value="1"/>
</dbReference>
<evidence type="ECO:0000259" key="2">
    <source>
        <dbReference type="PROSITE" id="PS50033"/>
    </source>
</evidence>
<dbReference type="FunCoup" id="A0A8V0ZLZ1">
    <property type="interactions" value="47"/>
</dbReference>
<dbReference type="Gene3D" id="3.10.20.90">
    <property type="entry name" value="Phosphatidylinositol 3-kinase Catalytic Subunit, Chain A, domain 1"/>
    <property type="match status" value="1"/>
</dbReference>
<sequence length="345" mass="37768">MRSSSNMLPRAGGSPAGRDMGTECHQHGPSPSPQNHPEHCREMAKPMDKRRSKPVSWEAMATAALLNPVPLCCYFPSSTAVSVFQPNAITMHMTRPKSAKGRTRSTFNCSGTTGAYPCAVPSSPAAPHDLQSSRRAPPMKTVFPPGQISPEEIPELLQQVPLRSSSSLNKYRVLPSIGRKGVEGAAEQSGHPDVSWGREDDPKTAAPSGDQGSACRPPESHVPNEEALCAPEKLGRKMRQEGPLLSTLSLEEPLQKESRLLLAIRSPSGQRFEHHFKPTDSLQMVLAIAEHQTATKYERCSIETTEVPRRSFCDLNRSLQECGIPHKSVLCIRQAEQQDLQDTDL</sequence>